<feature type="compositionally biased region" description="Basic and acidic residues" evidence="1">
    <location>
        <begin position="31"/>
        <end position="47"/>
    </location>
</feature>
<proteinExistence type="predicted"/>
<organism evidence="2 3">
    <name type="scientific">Bradyrhizobium hipponense</name>
    <dbReference type="NCBI Taxonomy" id="2605638"/>
    <lineage>
        <taxon>Bacteria</taxon>
        <taxon>Pseudomonadati</taxon>
        <taxon>Pseudomonadota</taxon>
        <taxon>Alphaproteobacteria</taxon>
        <taxon>Hyphomicrobiales</taxon>
        <taxon>Nitrobacteraceae</taxon>
        <taxon>Bradyrhizobium</taxon>
    </lineage>
</organism>
<dbReference type="AlphaFoldDB" id="A0A5S4YM08"/>
<feature type="compositionally biased region" description="Acidic residues" evidence="1">
    <location>
        <begin position="12"/>
        <end position="22"/>
    </location>
</feature>
<reference evidence="2 3" key="1">
    <citation type="submission" date="2019-08" db="EMBL/GenBank/DDBJ databases">
        <title>Bradyrhizobium hipponensis sp. nov., a rhizobium isolated from a Lupinus angustifolius root nodule in Tunisia.</title>
        <authorList>
            <person name="Off K."/>
            <person name="Rejili M."/>
            <person name="Mars M."/>
            <person name="Brachmann A."/>
            <person name="Marin M."/>
        </authorList>
    </citation>
    <scope>NUCLEOTIDE SEQUENCE [LARGE SCALE GENOMIC DNA]</scope>
    <source>
        <strain evidence="3">aSej3</strain>
    </source>
</reference>
<sequence length="61" mass="7166">MRKPKQGPWDQELIDEDFDETAVSDVINTNRGERRSSPRRGGEYRRSNRYVEDGYGELDFA</sequence>
<comment type="caution">
    <text evidence="2">The sequence shown here is derived from an EMBL/GenBank/DDBJ whole genome shotgun (WGS) entry which is preliminary data.</text>
</comment>
<keyword evidence="3" id="KW-1185">Reference proteome</keyword>
<accession>A0A5S4YM08</accession>
<evidence type="ECO:0000313" key="3">
    <source>
        <dbReference type="Proteomes" id="UP000324797"/>
    </source>
</evidence>
<gene>
    <name evidence="2" type="ORF">FXV83_16025</name>
</gene>
<dbReference type="Proteomes" id="UP000324797">
    <property type="component" value="Unassembled WGS sequence"/>
</dbReference>
<name>A0A5S4YM08_9BRAD</name>
<dbReference type="RefSeq" id="WP_148740375.1">
    <property type="nucleotide sequence ID" value="NZ_VSTH01000051.1"/>
</dbReference>
<evidence type="ECO:0000313" key="2">
    <source>
        <dbReference type="EMBL" id="TYO65441.1"/>
    </source>
</evidence>
<evidence type="ECO:0000256" key="1">
    <source>
        <dbReference type="SAM" id="MobiDB-lite"/>
    </source>
</evidence>
<dbReference type="EMBL" id="VSTH01000051">
    <property type="protein sequence ID" value="TYO65441.1"/>
    <property type="molecule type" value="Genomic_DNA"/>
</dbReference>
<protein>
    <submittedName>
        <fullName evidence="2">Uncharacterized protein</fullName>
    </submittedName>
</protein>
<feature type="region of interest" description="Disordered" evidence="1">
    <location>
        <begin position="1"/>
        <end position="47"/>
    </location>
</feature>